<feature type="domain" description="C2" evidence="1">
    <location>
        <begin position="1"/>
        <end position="104"/>
    </location>
</feature>
<name>A0ABQ8YRP3_9EUKA</name>
<dbReference type="PANTHER" id="PTHR10857">
    <property type="entry name" value="COPINE"/>
    <property type="match status" value="1"/>
</dbReference>
<feature type="domain" description="C2" evidence="1">
    <location>
        <begin position="138"/>
        <end position="270"/>
    </location>
</feature>
<evidence type="ECO:0000313" key="2">
    <source>
        <dbReference type="EMBL" id="KAJ6247293.1"/>
    </source>
</evidence>
<dbReference type="InterPro" id="IPR010734">
    <property type="entry name" value="Copine_C"/>
</dbReference>
<organism evidence="2 3">
    <name type="scientific">Anaeramoeba flamelloides</name>
    <dbReference type="NCBI Taxonomy" id="1746091"/>
    <lineage>
        <taxon>Eukaryota</taxon>
        <taxon>Metamonada</taxon>
        <taxon>Anaeramoebidae</taxon>
        <taxon>Anaeramoeba</taxon>
    </lineage>
</organism>
<dbReference type="Proteomes" id="UP001150062">
    <property type="component" value="Unassembled WGS sequence"/>
</dbReference>
<dbReference type="SMART" id="SM00239">
    <property type="entry name" value="C2"/>
    <property type="match status" value="2"/>
</dbReference>
<protein>
    <submittedName>
        <fullName evidence="2">Copine-8</fullName>
    </submittedName>
</protein>
<reference evidence="2" key="1">
    <citation type="submission" date="2022-08" db="EMBL/GenBank/DDBJ databases">
        <title>Novel sulfate-reducing endosymbionts in the free-living metamonad Anaeramoeba.</title>
        <authorList>
            <person name="Jerlstrom-Hultqvist J."/>
            <person name="Cepicka I."/>
            <person name="Gallot-Lavallee L."/>
            <person name="Salas-Leiva D."/>
            <person name="Curtis B.A."/>
            <person name="Zahonova K."/>
            <person name="Pipaliya S."/>
            <person name="Dacks J."/>
            <person name="Roger A.J."/>
        </authorList>
    </citation>
    <scope>NUCLEOTIDE SEQUENCE</scope>
    <source>
        <strain evidence="2">Schooner1</strain>
    </source>
</reference>
<dbReference type="PANTHER" id="PTHR10857:SF106">
    <property type="entry name" value="C2 DOMAIN-CONTAINING PROTEIN"/>
    <property type="match status" value="1"/>
</dbReference>
<keyword evidence="3" id="KW-1185">Reference proteome</keyword>
<proteinExistence type="predicted"/>
<dbReference type="EMBL" id="JAOAOG010000127">
    <property type="protein sequence ID" value="KAJ6247293.1"/>
    <property type="molecule type" value="Genomic_DNA"/>
</dbReference>
<dbReference type="InterPro" id="IPR035892">
    <property type="entry name" value="C2_domain_sf"/>
</dbReference>
<dbReference type="Pfam" id="PF00168">
    <property type="entry name" value="C2"/>
    <property type="match status" value="2"/>
</dbReference>
<dbReference type="Gene3D" id="2.60.40.150">
    <property type="entry name" value="C2 domain"/>
    <property type="match status" value="2"/>
</dbReference>
<gene>
    <name evidence="2" type="ORF">M0813_18820</name>
</gene>
<evidence type="ECO:0000259" key="1">
    <source>
        <dbReference type="PROSITE" id="PS50004"/>
    </source>
</evidence>
<sequence>MNENIQNILLHLRCEKLKSLDFLGESDSYVEVYADSEHIGSTEVIKNKANPVYITPIRVRFFFETHQTMTFKVFDKDGKKSELIGEHTCSLSDIVVTGETSFDADLRLKRKVTGSIHISPEEINVKEGETDYSLLPAISGLVIVESTNEKASEPLMRLKELVVSVKGIKIDGMDRGGKSDPYFVLEREIVGGDNQRLLLHKSKILKKTINPEWDSFLISTNKFVPIDAQLYVTVYNHEILTSDSLIGKGKCQMKFPKPELGLATKFSIPIKRKTKTEEKKSAGVIELSFRFYSPEIDDEHLIEKKKDFLKRQKKLTKIKKTKAVEGYHVVGRSDLVLKKSEYPKLSYPIKFVSLLQRGLRIQTHCALDFTESNLENHQINEKYLNPFEKCLSAVVPLLLKYDKDEKIPVYGYGGSLKEQNDKTPPFFHLNMQENPECEGLEGILDAYKGSLKKITLGDMGNATGGDTDWRANKGRYFRDDFYQVVNHICDICEKQLPSNLALPPDPYHILFFIIDGDSFDTVGTNRALIRASALPISIVLIGLGNTRFKNLAKFDADEQPLVQDNVSEVRDCCQFIKFKKCNTDKKLRKEVLAEIPLQVEQYFALYGVNMPNRL</sequence>
<comment type="caution">
    <text evidence="2">The sequence shown here is derived from an EMBL/GenBank/DDBJ whole genome shotgun (WGS) entry which is preliminary data.</text>
</comment>
<evidence type="ECO:0000313" key="3">
    <source>
        <dbReference type="Proteomes" id="UP001150062"/>
    </source>
</evidence>
<dbReference type="Pfam" id="PF07002">
    <property type="entry name" value="Copine"/>
    <property type="match status" value="2"/>
</dbReference>
<dbReference type="InterPro" id="IPR000008">
    <property type="entry name" value="C2_dom"/>
</dbReference>
<dbReference type="PROSITE" id="PS50004">
    <property type="entry name" value="C2"/>
    <property type="match status" value="2"/>
</dbReference>
<dbReference type="InterPro" id="IPR045052">
    <property type="entry name" value="Copine"/>
</dbReference>
<accession>A0ABQ8YRP3</accession>
<dbReference type="SUPFAM" id="SSF49562">
    <property type="entry name" value="C2 domain (Calcium/lipid-binding domain, CaLB)"/>
    <property type="match status" value="2"/>
</dbReference>